<name>A0ACC0G4T0_9ERIC</name>
<protein>
    <submittedName>
        <fullName evidence="1">Uncharacterized protein</fullName>
    </submittedName>
</protein>
<accession>A0ACC0G4T0</accession>
<dbReference type="Proteomes" id="UP001060215">
    <property type="component" value="Chromosome 12"/>
</dbReference>
<reference evidence="1 2" key="1">
    <citation type="journal article" date="2022" name="Plant J.">
        <title>Chromosome-level genome of Camellia lanceoleosa provides a valuable resource for understanding genome evolution and self-incompatibility.</title>
        <authorList>
            <person name="Gong W."/>
            <person name="Xiao S."/>
            <person name="Wang L."/>
            <person name="Liao Z."/>
            <person name="Chang Y."/>
            <person name="Mo W."/>
            <person name="Hu G."/>
            <person name="Li W."/>
            <person name="Zhao G."/>
            <person name="Zhu H."/>
            <person name="Hu X."/>
            <person name="Ji K."/>
            <person name="Xiang X."/>
            <person name="Song Q."/>
            <person name="Yuan D."/>
            <person name="Jin S."/>
            <person name="Zhang L."/>
        </authorList>
    </citation>
    <scope>NUCLEOTIDE SEQUENCE [LARGE SCALE GENOMIC DNA]</scope>
    <source>
        <strain evidence="1">SQ_2022a</strain>
    </source>
</reference>
<evidence type="ECO:0000313" key="2">
    <source>
        <dbReference type="Proteomes" id="UP001060215"/>
    </source>
</evidence>
<keyword evidence="2" id="KW-1185">Reference proteome</keyword>
<organism evidence="1 2">
    <name type="scientific">Camellia lanceoleosa</name>
    <dbReference type="NCBI Taxonomy" id="1840588"/>
    <lineage>
        <taxon>Eukaryota</taxon>
        <taxon>Viridiplantae</taxon>
        <taxon>Streptophyta</taxon>
        <taxon>Embryophyta</taxon>
        <taxon>Tracheophyta</taxon>
        <taxon>Spermatophyta</taxon>
        <taxon>Magnoliopsida</taxon>
        <taxon>eudicotyledons</taxon>
        <taxon>Gunneridae</taxon>
        <taxon>Pentapetalae</taxon>
        <taxon>asterids</taxon>
        <taxon>Ericales</taxon>
        <taxon>Theaceae</taxon>
        <taxon>Camellia</taxon>
    </lineage>
</organism>
<comment type="caution">
    <text evidence="1">The sequence shown here is derived from an EMBL/GenBank/DDBJ whole genome shotgun (WGS) entry which is preliminary data.</text>
</comment>
<evidence type="ECO:0000313" key="1">
    <source>
        <dbReference type="EMBL" id="KAI7995377.1"/>
    </source>
</evidence>
<gene>
    <name evidence="1" type="ORF">LOK49_LG11G01876</name>
</gene>
<proteinExistence type="predicted"/>
<sequence length="146" mass="16142">MRAVFLGNTGSKREYAGTRVFLPRPIGSPTETRKKSFPRASLLSLPLSLSLSHSHSAILSHSLSPTPNISLSLCLYNQQSVELERFLGTESLSKREDFDSALQIVVVGLQFLHLIRSWCRASGIPAPINLGSPEICCEDQAGYWKR</sequence>
<dbReference type="EMBL" id="CM045769">
    <property type="protein sequence ID" value="KAI7995377.1"/>
    <property type="molecule type" value="Genomic_DNA"/>
</dbReference>